<evidence type="ECO:0000256" key="3">
    <source>
        <dbReference type="ARBA" id="ARBA00023002"/>
    </source>
</evidence>
<dbReference type="AlphaFoldDB" id="A0AAV9N6B6"/>
<evidence type="ECO:0000256" key="1">
    <source>
        <dbReference type="ARBA" id="ARBA00006484"/>
    </source>
</evidence>
<evidence type="ECO:0008006" key="6">
    <source>
        <dbReference type="Google" id="ProtNLM"/>
    </source>
</evidence>
<dbReference type="PRINTS" id="PR00081">
    <property type="entry name" value="GDHRDH"/>
</dbReference>
<dbReference type="Proteomes" id="UP001358417">
    <property type="component" value="Unassembled WGS sequence"/>
</dbReference>
<proteinExistence type="inferred from homology"/>
<comment type="caution">
    <text evidence="4">The sequence shown here is derived from an EMBL/GenBank/DDBJ whole genome shotgun (WGS) entry which is preliminary data.</text>
</comment>
<dbReference type="InterPro" id="IPR020904">
    <property type="entry name" value="Sc_DH/Rdtase_CS"/>
</dbReference>
<dbReference type="Pfam" id="PF00106">
    <property type="entry name" value="adh_short"/>
    <property type="match status" value="1"/>
</dbReference>
<evidence type="ECO:0000313" key="5">
    <source>
        <dbReference type="Proteomes" id="UP001358417"/>
    </source>
</evidence>
<organism evidence="4 5">
    <name type="scientific">Exophiala bonariae</name>
    <dbReference type="NCBI Taxonomy" id="1690606"/>
    <lineage>
        <taxon>Eukaryota</taxon>
        <taxon>Fungi</taxon>
        <taxon>Dikarya</taxon>
        <taxon>Ascomycota</taxon>
        <taxon>Pezizomycotina</taxon>
        <taxon>Eurotiomycetes</taxon>
        <taxon>Chaetothyriomycetidae</taxon>
        <taxon>Chaetothyriales</taxon>
        <taxon>Herpotrichiellaceae</taxon>
        <taxon>Exophiala</taxon>
    </lineage>
</organism>
<comment type="similarity">
    <text evidence="1">Belongs to the short-chain dehydrogenases/reductases (SDR) family.</text>
</comment>
<dbReference type="PANTHER" id="PTHR43008">
    <property type="entry name" value="BENZIL REDUCTASE"/>
    <property type="match status" value="1"/>
</dbReference>
<dbReference type="InterPro" id="IPR002347">
    <property type="entry name" value="SDR_fam"/>
</dbReference>
<keyword evidence="5" id="KW-1185">Reference proteome</keyword>
<evidence type="ECO:0000256" key="2">
    <source>
        <dbReference type="ARBA" id="ARBA00022857"/>
    </source>
</evidence>
<protein>
    <recommendedName>
        <fullName evidence="6">Short chain dehydrogenase/reductase</fullName>
    </recommendedName>
</protein>
<dbReference type="PROSITE" id="PS00061">
    <property type="entry name" value="ADH_SHORT"/>
    <property type="match status" value="1"/>
</dbReference>
<keyword evidence="3" id="KW-0560">Oxidoreductase</keyword>
<evidence type="ECO:0000313" key="4">
    <source>
        <dbReference type="EMBL" id="KAK5048522.1"/>
    </source>
</evidence>
<dbReference type="GO" id="GO:0016616">
    <property type="term" value="F:oxidoreductase activity, acting on the CH-OH group of donors, NAD or NADP as acceptor"/>
    <property type="evidence" value="ECO:0007669"/>
    <property type="project" value="UniProtKB-ARBA"/>
</dbReference>
<reference evidence="4 5" key="1">
    <citation type="submission" date="2023-08" db="EMBL/GenBank/DDBJ databases">
        <title>Black Yeasts Isolated from many extreme environments.</title>
        <authorList>
            <person name="Coleine C."/>
            <person name="Stajich J.E."/>
            <person name="Selbmann L."/>
        </authorList>
    </citation>
    <scope>NUCLEOTIDE SEQUENCE [LARGE SCALE GENOMIC DNA]</scope>
    <source>
        <strain evidence="4 5">CCFEE 5792</strain>
    </source>
</reference>
<sequence>MAKSLFRPGALALISGSASGVGYAFAAHCRRQGMNLALLDINKDTLTQAKSTLESISSAENTKVQTYALDVSDHNAWLAVRDSLTETFPSNEGTIDVLLLNAGTSVKSTTAQPWEDINYFTKTLNTNLFGVINGLSTLLPLVQKSRGPSAIILTGSKQGITNPPGNPAYNASKSAVKTLAEQLAYSLRTSGNASFAPHVSVHLLVPGWTFTGLSGNAGPVSDDVAREKKPKGAWLASQVVEFGVQKIEEGKFYVLVPDEDVDEQLDQARVTWAAGDVSEGRAALSRWEDGWKDRAAEWIGGEAERRRKL</sequence>
<dbReference type="Gene3D" id="3.40.50.720">
    <property type="entry name" value="NAD(P)-binding Rossmann-like Domain"/>
    <property type="match status" value="1"/>
</dbReference>
<dbReference type="EMBL" id="JAVRRD010000021">
    <property type="protein sequence ID" value="KAK5048522.1"/>
    <property type="molecule type" value="Genomic_DNA"/>
</dbReference>
<gene>
    <name evidence="4" type="ORF">LTR84_005612</name>
</gene>
<dbReference type="GeneID" id="89973787"/>
<dbReference type="GO" id="GO:0050664">
    <property type="term" value="F:oxidoreductase activity, acting on NAD(P)H, oxygen as acceptor"/>
    <property type="evidence" value="ECO:0007669"/>
    <property type="project" value="TreeGrafter"/>
</dbReference>
<accession>A0AAV9N6B6</accession>
<dbReference type="PANTHER" id="PTHR43008:SF7">
    <property type="entry name" value="SHORT CHAIN DEHYDROGENASE_REDUCTASE (AFU_ORTHOLOGUE AFUA_2G00830)"/>
    <property type="match status" value="1"/>
</dbReference>
<keyword evidence="2" id="KW-0521">NADP</keyword>
<dbReference type="RefSeq" id="XP_064703881.1">
    <property type="nucleotide sequence ID" value="XM_064849178.1"/>
</dbReference>
<dbReference type="InterPro" id="IPR036291">
    <property type="entry name" value="NAD(P)-bd_dom_sf"/>
</dbReference>
<dbReference type="CDD" id="cd05233">
    <property type="entry name" value="SDR_c"/>
    <property type="match status" value="1"/>
</dbReference>
<name>A0AAV9N6B6_9EURO</name>
<dbReference type="SUPFAM" id="SSF51735">
    <property type="entry name" value="NAD(P)-binding Rossmann-fold domains"/>
    <property type="match status" value="1"/>
</dbReference>